<sequence length="101" mass="11853">MIQLPSRFGISSHNHFFVVKKITRVEIYFVDEMDFNVSMRLKKSRLVVGTTRILRILKIRSKNVSVGCAKKRDCVVYKDINSRPYNGESFQGYIENFFRQG</sequence>
<protein>
    <submittedName>
        <fullName evidence="1">Uncharacterized protein</fullName>
    </submittedName>
</protein>
<dbReference type="OrthoDB" id="8939043at2759"/>
<proteinExistence type="predicted"/>
<organism evidence="1 2">
    <name type="scientific">Thelohanellus kitauei</name>
    <name type="common">Myxosporean</name>
    <dbReference type="NCBI Taxonomy" id="669202"/>
    <lineage>
        <taxon>Eukaryota</taxon>
        <taxon>Metazoa</taxon>
        <taxon>Cnidaria</taxon>
        <taxon>Myxozoa</taxon>
        <taxon>Myxosporea</taxon>
        <taxon>Bivalvulida</taxon>
        <taxon>Platysporina</taxon>
        <taxon>Myxobolidae</taxon>
        <taxon>Thelohanellus</taxon>
    </lineage>
</organism>
<evidence type="ECO:0000313" key="2">
    <source>
        <dbReference type="Proteomes" id="UP000031668"/>
    </source>
</evidence>
<gene>
    <name evidence="1" type="ORF">RF11_14401</name>
</gene>
<dbReference type="EMBL" id="JWZT01003819">
    <property type="protein sequence ID" value="KII65478.1"/>
    <property type="molecule type" value="Genomic_DNA"/>
</dbReference>
<dbReference type="Proteomes" id="UP000031668">
    <property type="component" value="Unassembled WGS sequence"/>
</dbReference>
<reference evidence="1 2" key="1">
    <citation type="journal article" date="2014" name="Genome Biol. Evol.">
        <title>The genome of the myxosporean Thelohanellus kitauei shows adaptations to nutrient acquisition within its fish host.</title>
        <authorList>
            <person name="Yang Y."/>
            <person name="Xiong J."/>
            <person name="Zhou Z."/>
            <person name="Huo F."/>
            <person name="Miao W."/>
            <person name="Ran C."/>
            <person name="Liu Y."/>
            <person name="Zhang J."/>
            <person name="Feng J."/>
            <person name="Wang M."/>
            <person name="Wang M."/>
            <person name="Wang L."/>
            <person name="Yao B."/>
        </authorList>
    </citation>
    <scope>NUCLEOTIDE SEQUENCE [LARGE SCALE GENOMIC DNA]</scope>
    <source>
        <strain evidence="1">Wuqing</strain>
    </source>
</reference>
<evidence type="ECO:0000313" key="1">
    <source>
        <dbReference type="EMBL" id="KII65478.1"/>
    </source>
</evidence>
<accession>A0A0C2J8N6</accession>
<keyword evidence="2" id="KW-1185">Reference proteome</keyword>
<name>A0A0C2J8N6_THEKT</name>
<comment type="caution">
    <text evidence="1">The sequence shown here is derived from an EMBL/GenBank/DDBJ whole genome shotgun (WGS) entry which is preliminary data.</text>
</comment>
<dbReference type="AlphaFoldDB" id="A0A0C2J8N6"/>